<dbReference type="GO" id="GO:0000139">
    <property type="term" value="C:Golgi membrane"/>
    <property type="evidence" value="ECO:0007669"/>
    <property type="project" value="UniProtKB-SubCell"/>
</dbReference>
<evidence type="ECO:0000313" key="12">
    <source>
        <dbReference type="Proteomes" id="UP000838412"/>
    </source>
</evidence>
<keyword evidence="3" id="KW-0808">Transferase</keyword>
<dbReference type="GO" id="GO:0009247">
    <property type="term" value="P:glycolipid biosynthetic process"/>
    <property type="evidence" value="ECO:0007669"/>
    <property type="project" value="InterPro"/>
</dbReference>
<keyword evidence="6 10" id="KW-1133">Transmembrane helix</keyword>
<dbReference type="OrthoDB" id="514299at2759"/>
<evidence type="ECO:0000256" key="1">
    <source>
        <dbReference type="ARBA" id="ARBA00004323"/>
    </source>
</evidence>
<evidence type="ECO:0000256" key="8">
    <source>
        <dbReference type="ARBA" id="ARBA00023136"/>
    </source>
</evidence>
<keyword evidence="9" id="KW-0325">Glycoprotein</keyword>
<keyword evidence="8 10" id="KW-0472">Membrane</keyword>
<feature type="transmembrane region" description="Helical" evidence="10">
    <location>
        <begin position="24"/>
        <end position="47"/>
    </location>
</feature>
<dbReference type="GO" id="GO:0001733">
    <property type="term" value="F:galactosylceramide sulfotransferase activity"/>
    <property type="evidence" value="ECO:0007669"/>
    <property type="project" value="InterPro"/>
</dbReference>
<evidence type="ECO:0000256" key="7">
    <source>
        <dbReference type="ARBA" id="ARBA00023034"/>
    </source>
</evidence>
<dbReference type="Proteomes" id="UP000838412">
    <property type="component" value="Chromosome 11"/>
</dbReference>
<evidence type="ECO:0000256" key="5">
    <source>
        <dbReference type="ARBA" id="ARBA00022968"/>
    </source>
</evidence>
<evidence type="ECO:0000256" key="6">
    <source>
        <dbReference type="ARBA" id="ARBA00022989"/>
    </source>
</evidence>
<keyword evidence="12" id="KW-1185">Reference proteome</keyword>
<accession>A0A8J9VZ78</accession>
<dbReference type="EMBL" id="OV696696">
    <property type="protein sequence ID" value="CAH1239595.1"/>
    <property type="molecule type" value="Genomic_DNA"/>
</dbReference>
<proteinExistence type="inferred from homology"/>
<comment type="subcellular location">
    <subcellularLocation>
        <location evidence="1">Golgi apparatus membrane</location>
        <topology evidence="1">Single-pass type II membrane protein</topology>
    </subcellularLocation>
</comment>
<evidence type="ECO:0000313" key="11">
    <source>
        <dbReference type="EMBL" id="CAH1239595.1"/>
    </source>
</evidence>
<evidence type="ECO:0000256" key="10">
    <source>
        <dbReference type="SAM" id="Phobius"/>
    </source>
</evidence>
<dbReference type="Pfam" id="PF06990">
    <property type="entry name" value="Gal-3-0_sulfotr"/>
    <property type="match status" value="1"/>
</dbReference>
<keyword evidence="7" id="KW-0333">Golgi apparatus</keyword>
<keyword evidence="5" id="KW-0735">Signal-anchor</keyword>
<evidence type="ECO:0000256" key="2">
    <source>
        <dbReference type="ARBA" id="ARBA00008124"/>
    </source>
</evidence>
<evidence type="ECO:0000256" key="9">
    <source>
        <dbReference type="ARBA" id="ARBA00023180"/>
    </source>
</evidence>
<comment type="similarity">
    <text evidence="2">Belongs to the galactose-3-O-sulfotransferase family.</text>
</comment>
<dbReference type="Gene3D" id="3.40.50.300">
    <property type="entry name" value="P-loop containing nucleotide triphosphate hydrolases"/>
    <property type="match status" value="1"/>
</dbReference>
<dbReference type="InterPro" id="IPR027417">
    <property type="entry name" value="P-loop_NTPase"/>
</dbReference>
<protein>
    <submittedName>
        <fullName evidence="11">GAL3ST1 protein</fullName>
    </submittedName>
</protein>
<evidence type="ECO:0000256" key="4">
    <source>
        <dbReference type="ARBA" id="ARBA00022692"/>
    </source>
</evidence>
<evidence type="ECO:0000256" key="3">
    <source>
        <dbReference type="ARBA" id="ARBA00022679"/>
    </source>
</evidence>
<dbReference type="AlphaFoldDB" id="A0A8J9VZ78"/>
<organism evidence="11 12">
    <name type="scientific">Branchiostoma lanceolatum</name>
    <name type="common">Common lancelet</name>
    <name type="synonym">Amphioxus lanceolatum</name>
    <dbReference type="NCBI Taxonomy" id="7740"/>
    <lineage>
        <taxon>Eukaryota</taxon>
        <taxon>Metazoa</taxon>
        <taxon>Chordata</taxon>
        <taxon>Cephalochordata</taxon>
        <taxon>Leptocardii</taxon>
        <taxon>Amphioxiformes</taxon>
        <taxon>Branchiostomatidae</taxon>
        <taxon>Branchiostoma</taxon>
    </lineage>
</organism>
<keyword evidence="4 10" id="KW-0812">Transmembrane</keyword>
<name>A0A8J9VZ78_BRALA</name>
<sequence length="421" mass="48746">MSKERILRALTVLSELFVTLHVNVVSRAAIVSVTVLLATGVVTMVILNNYGEQNLSRETNDVIQMEECEPEYDVPSTTVKSSERCTQPVTRFMFVKTHRAGATTVAAILYRFGVTYDLNVVLPSTGDLLGWPFEIRPGNYLPLKPGLDHDIIVDRAVYRPDVFQYFFPNNMVYLGILRHPLNHLQSCFSAYGLQNLYNLPAKEPIQTFLDDPYTWERKLHSQRMKRKPYSFTKNLQAYNFGYSIGLSEDLERTKKFVDRIASEFKVVLILEYMDESLVVLKREMCWDIRDILYTNKTCCQLHNPLQLNDKQRENHRTFAAADYMMYDRFVGILKDRIEEQGQDFQDELQDFKKTNKQVKDFCDSGDVGEKKITLEATKWHGTFDVDGKTCKLARANLHELRKLAHDRMVAKGRILTSRRPV</sequence>
<dbReference type="PANTHER" id="PTHR14647:SF87">
    <property type="entry name" value="PUTATIVE-RELATED"/>
    <property type="match status" value="1"/>
</dbReference>
<dbReference type="InterPro" id="IPR009729">
    <property type="entry name" value="Gal-3-0_sulfotransfrase"/>
</dbReference>
<reference evidence="11" key="1">
    <citation type="submission" date="2022-01" db="EMBL/GenBank/DDBJ databases">
        <authorList>
            <person name="Braso-Vives M."/>
        </authorList>
    </citation>
    <scope>NUCLEOTIDE SEQUENCE</scope>
</reference>
<gene>
    <name evidence="11" type="primary">GAL3ST1</name>
    <name evidence="11" type="ORF">BLAG_LOCUS3843</name>
</gene>
<dbReference type="PANTHER" id="PTHR14647">
    <property type="entry name" value="GALACTOSE-3-O-SULFOTRANSFERASE"/>
    <property type="match status" value="1"/>
</dbReference>